<feature type="domain" description="Tc1-like transposase DDE" evidence="1">
    <location>
        <begin position="6"/>
        <end position="76"/>
    </location>
</feature>
<proteinExistence type="predicted"/>
<evidence type="ECO:0000313" key="3">
    <source>
        <dbReference type="Proteomes" id="UP000077667"/>
    </source>
</evidence>
<gene>
    <name evidence="2" type="ORF">A8C56_22555</name>
</gene>
<organism evidence="2 3">
    <name type="scientific">Niabella ginsenosidivorans</name>
    <dbReference type="NCBI Taxonomy" id="1176587"/>
    <lineage>
        <taxon>Bacteria</taxon>
        <taxon>Pseudomonadati</taxon>
        <taxon>Bacteroidota</taxon>
        <taxon>Chitinophagia</taxon>
        <taxon>Chitinophagales</taxon>
        <taxon>Chitinophagaceae</taxon>
        <taxon>Niabella</taxon>
    </lineage>
</organism>
<dbReference type="Gene3D" id="3.30.420.10">
    <property type="entry name" value="Ribonuclease H-like superfamily/Ribonuclease H"/>
    <property type="match status" value="1"/>
</dbReference>
<keyword evidence="3" id="KW-1185">Reference proteome</keyword>
<protein>
    <recommendedName>
        <fullName evidence="1">Tc1-like transposase DDE domain-containing protein</fullName>
    </recommendedName>
</protein>
<dbReference type="AlphaFoldDB" id="A0A1A9IA19"/>
<accession>A0A1A9IA19</accession>
<dbReference type="InterPro" id="IPR038717">
    <property type="entry name" value="Tc1-like_DDE_dom"/>
</dbReference>
<evidence type="ECO:0000313" key="2">
    <source>
        <dbReference type="EMBL" id="ANH83394.1"/>
    </source>
</evidence>
<dbReference type="InterPro" id="IPR036397">
    <property type="entry name" value="RNaseH_sf"/>
</dbReference>
<dbReference type="Proteomes" id="UP000077667">
    <property type="component" value="Chromosome"/>
</dbReference>
<evidence type="ECO:0000259" key="1">
    <source>
        <dbReference type="Pfam" id="PF13358"/>
    </source>
</evidence>
<dbReference type="GO" id="GO:0003676">
    <property type="term" value="F:nucleic acid binding"/>
    <property type="evidence" value="ECO:0007669"/>
    <property type="project" value="InterPro"/>
</dbReference>
<sequence length="88" mass="9927">MPYCNTTDCFQVFLNEFACHHSSEYKIIVLDNGAFHKAAKLIVQPNIALFFLPPYSLGLNPAEKAGQFLKRKLLPAHSAIFSNLNWSN</sequence>
<dbReference type="KEGG" id="nia:A8C56_22555"/>
<dbReference type="EMBL" id="CP015772">
    <property type="protein sequence ID" value="ANH83394.1"/>
    <property type="molecule type" value="Genomic_DNA"/>
</dbReference>
<dbReference type="RefSeq" id="WP_067760915.1">
    <property type="nucleotide sequence ID" value="NZ_CP015772.1"/>
</dbReference>
<dbReference type="Pfam" id="PF13358">
    <property type="entry name" value="DDE_3"/>
    <property type="match status" value="1"/>
</dbReference>
<reference evidence="2 3" key="1">
    <citation type="submission" date="2016-05" db="EMBL/GenBank/DDBJ databases">
        <title>Niabella ginsenosidivorans BS26 whole genome sequencing.</title>
        <authorList>
            <person name="Im W.T."/>
            <person name="Siddiqi M.Z."/>
        </authorList>
    </citation>
    <scope>NUCLEOTIDE SEQUENCE [LARGE SCALE GENOMIC DNA]</scope>
    <source>
        <strain evidence="2 3">BS26</strain>
    </source>
</reference>
<name>A0A1A9IA19_9BACT</name>